<name>A0ABR7IQL1_9CLOT</name>
<proteinExistence type="predicted"/>
<comment type="caution">
    <text evidence="2">The sequence shown here is derived from an EMBL/GenBank/DDBJ whole genome shotgun (WGS) entry which is preliminary data.</text>
</comment>
<protein>
    <submittedName>
        <fullName evidence="2">Uncharacterized protein</fullName>
    </submittedName>
</protein>
<gene>
    <name evidence="2" type="ORF">H8Z77_05265</name>
</gene>
<evidence type="ECO:0000313" key="2">
    <source>
        <dbReference type="EMBL" id="MBC5787434.1"/>
    </source>
</evidence>
<feature type="transmembrane region" description="Helical" evidence="1">
    <location>
        <begin position="6"/>
        <end position="28"/>
    </location>
</feature>
<evidence type="ECO:0000256" key="1">
    <source>
        <dbReference type="SAM" id="Phobius"/>
    </source>
</evidence>
<keyword evidence="1" id="KW-0472">Membrane</keyword>
<dbReference type="Proteomes" id="UP000649151">
    <property type="component" value="Unassembled WGS sequence"/>
</dbReference>
<organism evidence="2 3">
    <name type="scientific">Clostridium facile</name>
    <dbReference type="NCBI Taxonomy" id="2763035"/>
    <lineage>
        <taxon>Bacteria</taxon>
        <taxon>Bacillati</taxon>
        <taxon>Bacillota</taxon>
        <taxon>Clostridia</taxon>
        <taxon>Eubacteriales</taxon>
        <taxon>Clostridiaceae</taxon>
        <taxon>Clostridium</taxon>
    </lineage>
</organism>
<keyword evidence="1" id="KW-0812">Transmembrane</keyword>
<sequence>MHVSSIIFLILFWGIILATMAISIPKVIRDDKNKATKSNQSKHEDTK</sequence>
<keyword evidence="1" id="KW-1133">Transmembrane helix</keyword>
<dbReference type="RefSeq" id="WP_159427380.1">
    <property type="nucleotide sequence ID" value="NZ_JACOQK010000001.1"/>
</dbReference>
<accession>A0ABR7IQL1</accession>
<reference evidence="2 3" key="1">
    <citation type="submission" date="2020-08" db="EMBL/GenBank/DDBJ databases">
        <title>Genome public.</title>
        <authorList>
            <person name="Liu C."/>
            <person name="Sun Q."/>
        </authorList>
    </citation>
    <scope>NUCLEOTIDE SEQUENCE [LARGE SCALE GENOMIC DNA]</scope>
    <source>
        <strain evidence="2 3">NSJ-27</strain>
    </source>
</reference>
<keyword evidence="3" id="KW-1185">Reference proteome</keyword>
<dbReference type="EMBL" id="JACOQK010000001">
    <property type="protein sequence ID" value="MBC5787434.1"/>
    <property type="molecule type" value="Genomic_DNA"/>
</dbReference>
<evidence type="ECO:0000313" key="3">
    <source>
        <dbReference type="Proteomes" id="UP000649151"/>
    </source>
</evidence>